<proteinExistence type="predicted"/>
<keyword evidence="4" id="KW-1185">Reference proteome</keyword>
<dbReference type="Proteomes" id="UP000772434">
    <property type="component" value="Unassembled WGS sequence"/>
</dbReference>
<sequence>MHIRATGKLSTTTAVDTTSSPTASDHLSPTQSVIDSSSTTTAVDTTSSPTTSDHLSPTQSVVSLVSHKSNTPAIVGGTISGAALLIMICLLIVSLLIRTKRRRRRLGAARMLPDDIAISGASISPFIEAGSDGMYILNGLERQERKQNSYANASLDNKDIEDGIPPVLTVPSAHPDIPLVPGDTWGEGLRFGVPEP</sequence>
<name>A0A9P5U6F0_9AGAR</name>
<feature type="region of interest" description="Disordered" evidence="1">
    <location>
        <begin position="1"/>
        <end position="57"/>
    </location>
</feature>
<keyword evidence="2" id="KW-0812">Transmembrane</keyword>
<evidence type="ECO:0000313" key="3">
    <source>
        <dbReference type="EMBL" id="KAF9067712.1"/>
    </source>
</evidence>
<feature type="transmembrane region" description="Helical" evidence="2">
    <location>
        <begin position="73"/>
        <end position="97"/>
    </location>
</feature>
<comment type="caution">
    <text evidence="3">The sequence shown here is derived from an EMBL/GenBank/DDBJ whole genome shotgun (WGS) entry which is preliminary data.</text>
</comment>
<evidence type="ECO:0000256" key="1">
    <source>
        <dbReference type="SAM" id="MobiDB-lite"/>
    </source>
</evidence>
<organism evidence="3 4">
    <name type="scientific">Rhodocollybia butyracea</name>
    <dbReference type="NCBI Taxonomy" id="206335"/>
    <lineage>
        <taxon>Eukaryota</taxon>
        <taxon>Fungi</taxon>
        <taxon>Dikarya</taxon>
        <taxon>Basidiomycota</taxon>
        <taxon>Agaricomycotina</taxon>
        <taxon>Agaricomycetes</taxon>
        <taxon>Agaricomycetidae</taxon>
        <taxon>Agaricales</taxon>
        <taxon>Marasmiineae</taxon>
        <taxon>Omphalotaceae</taxon>
        <taxon>Rhodocollybia</taxon>
    </lineage>
</organism>
<keyword evidence="2" id="KW-0472">Membrane</keyword>
<protein>
    <submittedName>
        <fullName evidence="3">Uncharacterized protein</fullName>
    </submittedName>
</protein>
<keyword evidence="2" id="KW-1133">Transmembrane helix</keyword>
<dbReference type="EMBL" id="JADNRY010000069">
    <property type="protein sequence ID" value="KAF9067712.1"/>
    <property type="molecule type" value="Genomic_DNA"/>
</dbReference>
<accession>A0A9P5U6F0</accession>
<feature type="non-terminal residue" evidence="3">
    <location>
        <position position="196"/>
    </location>
</feature>
<dbReference type="AlphaFoldDB" id="A0A9P5U6F0"/>
<feature type="compositionally biased region" description="Low complexity" evidence="1">
    <location>
        <begin position="32"/>
        <end position="57"/>
    </location>
</feature>
<feature type="compositionally biased region" description="Low complexity" evidence="1">
    <location>
        <begin position="10"/>
        <end position="25"/>
    </location>
</feature>
<evidence type="ECO:0000313" key="4">
    <source>
        <dbReference type="Proteomes" id="UP000772434"/>
    </source>
</evidence>
<gene>
    <name evidence="3" type="ORF">BDP27DRAFT_1328282</name>
</gene>
<reference evidence="3" key="1">
    <citation type="submission" date="2020-11" db="EMBL/GenBank/DDBJ databases">
        <authorList>
            <consortium name="DOE Joint Genome Institute"/>
            <person name="Ahrendt S."/>
            <person name="Riley R."/>
            <person name="Andreopoulos W."/>
            <person name="Labutti K."/>
            <person name="Pangilinan J."/>
            <person name="Ruiz-Duenas F.J."/>
            <person name="Barrasa J.M."/>
            <person name="Sanchez-Garcia M."/>
            <person name="Camarero S."/>
            <person name="Miyauchi S."/>
            <person name="Serrano A."/>
            <person name="Linde D."/>
            <person name="Babiker R."/>
            <person name="Drula E."/>
            <person name="Ayuso-Fernandez I."/>
            <person name="Pacheco R."/>
            <person name="Padilla G."/>
            <person name="Ferreira P."/>
            <person name="Barriuso J."/>
            <person name="Kellner H."/>
            <person name="Castanera R."/>
            <person name="Alfaro M."/>
            <person name="Ramirez L."/>
            <person name="Pisabarro A.G."/>
            <person name="Kuo A."/>
            <person name="Tritt A."/>
            <person name="Lipzen A."/>
            <person name="He G."/>
            <person name="Yan M."/>
            <person name="Ng V."/>
            <person name="Cullen D."/>
            <person name="Martin F."/>
            <person name="Rosso M.-N."/>
            <person name="Henrissat B."/>
            <person name="Hibbett D."/>
            <person name="Martinez A.T."/>
            <person name="Grigoriev I.V."/>
        </authorList>
    </citation>
    <scope>NUCLEOTIDE SEQUENCE</scope>
    <source>
        <strain evidence="3">AH 40177</strain>
    </source>
</reference>
<evidence type="ECO:0000256" key="2">
    <source>
        <dbReference type="SAM" id="Phobius"/>
    </source>
</evidence>